<dbReference type="EMBL" id="QGDO01000003">
    <property type="protein sequence ID" value="PWJ42252.1"/>
    <property type="molecule type" value="Genomic_DNA"/>
</dbReference>
<name>A0A315ZAE4_SEDFL</name>
<sequence>MNNNAQNQLFSFNTEAFKAEIKAMVKEAIIEVNSEMLNTTKSSNNENGFLDSKQASKFLNISTGSLHALQAQGFIKPYKLNRKKLYKEAELVEAMEKKRLADSNEKIKTETKAEAFLRSMKARQKSHKA</sequence>
<dbReference type="AlphaFoldDB" id="A0A315ZAE4"/>
<evidence type="ECO:0000259" key="1">
    <source>
        <dbReference type="Pfam" id="PF12728"/>
    </source>
</evidence>
<gene>
    <name evidence="2" type="ORF">BC781_103504</name>
</gene>
<evidence type="ECO:0000313" key="3">
    <source>
        <dbReference type="Proteomes" id="UP000245535"/>
    </source>
</evidence>
<dbReference type="InterPro" id="IPR009061">
    <property type="entry name" value="DNA-bd_dom_put_sf"/>
</dbReference>
<dbReference type="RefSeq" id="WP_109619042.1">
    <property type="nucleotide sequence ID" value="NZ_QGDO01000003.1"/>
</dbReference>
<dbReference type="Pfam" id="PF12728">
    <property type="entry name" value="HTH_17"/>
    <property type="match status" value="1"/>
</dbReference>
<dbReference type="SUPFAM" id="SSF46955">
    <property type="entry name" value="Putative DNA-binding domain"/>
    <property type="match status" value="1"/>
</dbReference>
<dbReference type="InterPro" id="IPR041657">
    <property type="entry name" value="HTH_17"/>
</dbReference>
<dbReference type="Proteomes" id="UP000245535">
    <property type="component" value="Unassembled WGS sequence"/>
</dbReference>
<reference evidence="2 3" key="1">
    <citation type="submission" date="2018-03" db="EMBL/GenBank/DDBJ databases">
        <title>Genomic Encyclopedia of Archaeal and Bacterial Type Strains, Phase II (KMG-II): from individual species to whole genera.</title>
        <authorList>
            <person name="Goeker M."/>
        </authorList>
    </citation>
    <scope>NUCLEOTIDE SEQUENCE [LARGE SCALE GENOMIC DNA]</scope>
    <source>
        <strain evidence="2 3">DSM 28229</strain>
    </source>
</reference>
<accession>A0A315ZAE4</accession>
<organism evidence="2 3">
    <name type="scientific">Sediminitomix flava</name>
    <dbReference type="NCBI Taxonomy" id="379075"/>
    <lineage>
        <taxon>Bacteria</taxon>
        <taxon>Pseudomonadati</taxon>
        <taxon>Bacteroidota</taxon>
        <taxon>Cytophagia</taxon>
        <taxon>Cytophagales</taxon>
        <taxon>Flammeovirgaceae</taxon>
        <taxon>Sediminitomix</taxon>
    </lineage>
</organism>
<feature type="domain" description="Helix-turn-helix" evidence="1">
    <location>
        <begin position="49"/>
        <end position="99"/>
    </location>
</feature>
<evidence type="ECO:0000313" key="2">
    <source>
        <dbReference type="EMBL" id="PWJ42252.1"/>
    </source>
</evidence>
<protein>
    <recommendedName>
        <fullName evidence="1">Helix-turn-helix domain-containing protein</fullName>
    </recommendedName>
</protein>
<proteinExistence type="predicted"/>
<keyword evidence="3" id="KW-1185">Reference proteome</keyword>
<comment type="caution">
    <text evidence="2">The sequence shown here is derived from an EMBL/GenBank/DDBJ whole genome shotgun (WGS) entry which is preliminary data.</text>
</comment>